<comment type="caution">
    <text evidence="2">The sequence shown here is derived from an EMBL/GenBank/DDBJ whole genome shotgun (WGS) entry which is preliminary data.</text>
</comment>
<feature type="region of interest" description="Disordered" evidence="1">
    <location>
        <begin position="13"/>
        <end position="45"/>
    </location>
</feature>
<accession>A0A6G1EE70</accession>
<evidence type="ECO:0000313" key="2">
    <source>
        <dbReference type="EMBL" id="KAF0923078.1"/>
    </source>
</evidence>
<name>A0A6G1EE70_9ORYZ</name>
<sequence length="181" mass="19432">MCWAVLSHGLRTPWPPSPPPTTARRICPTTKAPSRSSREACPPGRRTVSPRWRVILSQPAFLCHHIAPGPLAADDRPRAIIVQPRKLGFTHLALVATDQIPVDVLVRNKYKRPGPSSVPPPQMPGCCCRGGAGAGAGSVWPSEAVDGDHVAFFECTVPALDISIVAAHGRLLLLRLRPSRG</sequence>
<evidence type="ECO:0000313" key="3">
    <source>
        <dbReference type="Proteomes" id="UP000479710"/>
    </source>
</evidence>
<proteinExistence type="predicted"/>
<gene>
    <name evidence="2" type="ORF">E2562_003307</name>
</gene>
<organism evidence="2 3">
    <name type="scientific">Oryza meyeriana var. granulata</name>
    <dbReference type="NCBI Taxonomy" id="110450"/>
    <lineage>
        <taxon>Eukaryota</taxon>
        <taxon>Viridiplantae</taxon>
        <taxon>Streptophyta</taxon>
        <taxon>Embryophyta</taxon>
        <taxon>Tracheophyta</taxon>
        <taxon>Spermatophyta</taxon>
        <taxon>Magnoliopsida</taxon>
        <taxon>Liliopsida</taxon>
        <taxon>Poales</taxon>
        <taxon>Poaceae</taxon>
        <taxon>BOP clade</taxon>
        <taxon>Oryzoideae</taxon>
        <taxon>Oryzeae</taxon>
        <taxon>Oryzinae</taxon>
        <taxon>Oryza</taxon>
        <taxon>Oryza meyeriana</taxon>
    </lineage>
</organism>
<dbReference type="EMBL" id="SPHZ02000003">
    <property type="protein sequence ID" value="KAF0923078.1"/>
    <property type="molecule type" value="Genomic_DNA"/>
</dbReference>
<evidence type="ECO:0000256" key="1">
    <source>
        <dbReference type="SAM" id="MobiDB-lite"/>
    </source>
</evidence>
<keyword evidence="3" id="KW-1185">Reference proteome</keyword>
<dbReference type="Proteomes" id="UP000479710">
    <property type="component" value="Unassembled WGS sequence"/>
</dbReference>
<dbReference type="OrthoDB" id="10653782at2759"/>
<reference evidence="2 3" key="1">
    <citation type="submission" date="2019-11" db="EMBL/GenBank/DDBJ databases">
        <title>Whole genome sequence of Oryza granulata.</title>
        <authorList>
            <person name="Li W."/>
        </authorList>
    </citation>
    <scope>NUCLEOTIDE SEQUENCE [LARGE SCALE GENOMIC DNA]</scope>
    <source>
        <strain evidence="3">cv. Menghai</strain>
        <tissue evidence="2">Leaf</tissue>
    </source>
</reference>
<dbReference type="AlphaFoldDB" id="A0A6G1EE70"/>
<protein>
    <submittedName>
        <fullName evidence="2">Uncharacterized protein</fullName>
    </submittedName>
</protein>